<dbReference type="EMBL" id="CP108110">
    <property type="protein sequence ID" value="WUQ86915.1"/>
    <property type="molecule type" value="Genomic_DNA"/>
</dbReference>
<dbReference type="Proteomes" id="UP001432222">
    <property type="component" value="Chromosome"/>
</dbReference>
<dbReference type="RefSeq" id="WP_328957503.1">
    <property type="nucleotide sequence ID" value="NZ_CP108110.1"/>
</dbReference>
<protein>
    <submittedName>
        <fullName evidence="2">Uncharacterized protein</fullName>
    </submittedName>
</protein>
<sequence length="75" mass="8423">MTAPPRVTPLRRPAGHRPDHRPTDHRLDGRPADHLTARRCECGVCRALARRCRWLVRRVGGSVAGRRRARASVAP</sequence>
<evidence type="ECO:0000313" key="2">
    <source>
        <dbReference type="EMBL" id="WUQ86915.1"/>
    </source>
</evidence>
<organism evidence="2 3">
    <name type="scientific">Kitasatospora purpeofusca</name>
    <dbReference type="NCBI Taxonomy" id="67352"/>
    <lineage>
        <taxon>Bacteria</taxon>
        <taxon>Bacillati</taxon>
        <taxon>Actinomycetota</taxon>
        <taxon>Actinomycetes</taxon>
        <taxon>Kitasatosporales</taxon>
        <taxon>Streptomycetaceae</taxon>
        <taxon>Kitasatospora</taxon>
    </lineage>
</organism>
<gene>
    <name evidence="2" type="ORF">OHA16_30495</name>
</gene>
<evidence type="ECO:0000313" key="3">
    <source>
        <dbReference type="Proteomes" id="UP001432222"/>
    </source>
</evidence>
<proteinExistence type="predicted"/>
<name>A0ABZ1U7S4_9ACTN</name>
<feature type="region of interest" description="Disordered" evidence="1">
    <location>
        <begin position="1"/>
        <end position="31"/>
    </location>
</feature>
<keyword evidence="3" id="KW-1185">Reference proteome</keyword>
<accession>A0ABZ1U7S4</accession>
<reference evidence="2" key="1">
    <citation type="submission" date="2022-10" db="EMBL/GenBank/DDBJ databases">
        <title>The complete genomes of actinobacterial strains from the NBC collection.</title>
        <authorList>
            <person name="Joergensen T.S."/>
            <person name="Alvarez Arevalo M."/>
            <person name="Sterndorff E.B."/>
            <person name="Faurdal D."/>
            <person name="Vuksanovic O."/>
            <person name="Mourched A.-S."/>
            <person name="Charusanti P."/>
            <person name="Shaw S."/>
            <person name="Blin K."/>
            <person name="Weber T."/>
        </authorList>
    </citation>
    <scope>NUCLEOTIDE SEQUENCE</scope>
    <source>
        <strain evidence="2">NBC_00222</strain>
    </source>
</reference>
<evidence type="ECO:0000256" key="1">
    <source>
        <dbReference type="SAM" id="MobiDB-lite"/>
    </source>
</evidence>
<feature type="compositionally biased region" description="Basic and acidic residues" evidence="1">
    <location>
        <begin position="16"/>
        <end position="31"/>
    </location>
</feature>